<proteinExistence type="predicted"/>
<evidence type="ECO:0000313" key="4">
    <source>
        <dbReference type="Proteomes" id="UP000619260"/>
    </source>
</evidence>
<dbReference type="RefSeq" id="WP_239152808.1">
    <property type="nucleotide sequence ID" value="NZ_BOPF01000008.1"/>
</dbReference>
<feature type="chain" id="PRO_5038714135" description="Class F sortase" evidence="2">
    <location>
        <begin position="25"/>
        <end position="217"/>
    </location>
</feature>
<dbReference type="InterPro" id="IPR023365">
    <property type="entry name" value="Sortase_dom-sf"/>
</dbReference>
<protein>
    <recommendedName>
        <fullName evidence="5">Class F sortase</fullName>
    </recommendedName>
</protein>
<dbReference type="CDD" id="cd05829">
    <property type="entry name" value="Sortase_F"/>
    <property type="match status" value="1"/>
</dbReference>
<reference evidence="3" key="1">
    <citation type="submission" date="2021-01" db="EMBL/GenBank/DDBJ databases">
        <title>Whole genome shotgun sequence of Virgisporangium aliadipatigenens NBRC 105644.</title>
        <authorList>
            <person name="Komaki H."/>
            <person name="Tamura T."/>
        </authorList>
    </citation>
    <scope>NUCLEOTIDE SEQUENCE</scope>
    <source>
        <strain evidence="3">NBRC 105644</strain>
    </source>
</reference>
<dbReference type="Pfam" id="PF04203">
    <property type="entry name" value="Sortase"/>
    <property type="match status" value="1"/>
</dbReference>
<dbReference type="Gene3D" id="2.40.260.10">
    <property type="entry name" value="Sortase"/>
    <property type="match status" value="1"/>
</dbReference>
<dbReference type="PROSITE" id="PS51318">
    <property type="entry name" value="TAT"/>
    <property type="match status" value="1"/>
</dbReference>
<dbReference type="AlphaFoldDB" id="A0A8J3YJZ3"/>
<dbReference type="EMBL" id="BOPF01000008">
    <property type="protein sequence ID" value="GIJ45667.1"/>
    <property type="molecule type" value="Genomic_DNA"/>
</dbReference>
<organism evidence="3 4">
    <name type="scientific">Virgisporangium aliadipatigenens</name>
    <dbReference type="NCBI Taxonomy" id="741659"/>
    <lineage>
        <taxon>Bacteria</taxon>
        <taxon>Bacillati</taxon>
        <taxon>Actinomycetota</taxon>
        <taxon>Actinomycetes</taxon>
        <taxon>Micromonosporales</taxon>
        <taxon>Micromonosporaceae</taxon>
        <taxon>Virgisporangium</taxon>
    </lineage>
</organism>
<gene>
    <name evidence="3" type="ORF">Val02_25530</name>
</gene>
<keyword evidence="1" id="KW-0378">Hydrolase</keyword>
<accession>A0A8J3YJZ3</accession>
<dbReference type="InterPro" id="IPR042001">
    <property type="entry name" value="Sortase_F"/>
</dbReference>
<dbReference type="InterPro" id="IPR006311">
    <property type="entry name" value="TAT_signal"/>
</dbReference>
<dbReference type="SUPFAM" id="SSF63817">
    <property type="entry name" value="Sortase"/>
    <property type="match status" value="1"/>
</dbReference>
<keyword evidence="2" id="KW-0732">Signal</keyword>
<sequence>MRGASDRRAALAACAAGGLLLVAAAVVGCGGPDDPPDTGAGAVSALASATAVPPSAGSDSAAAAPEAAPVPPVRLRIADLGIDAAVAAVGVASSGQFEVPASIDTVGWYRFGPGLEATAGSIVIAGHVDSAERGKGAFFALRTLAVGATVEAAAADGTAARFRVVARETYEKRTLPLDRYFARDGAVRMTLITCGGPFDARTRSYRDNVVITAELVR</sequence>
<evidence type="ECO:0000313" key="3">
    <source>
        <dbReference type="EMBL" id="GIJ45667.1"/>
    </source>
</evidence>
<dbReference type="GO" id="GO:0016787">
    <property type="term" value="F:hydrolase activity"/>
    <property type="evidence" value="ECO:0007669"/>
    <property type="project" value="UniProtKB-KW"/>
</dbReference>
<keyword evidence="4" id="KW-1185">Reference proteome</keyword>
<name>A0A8J3YJZ3_9ACTN</name>
<comment type="caution">
    <text evidence="3">The sequence shown here is derived from an EMBL/GenBank/DDBJ whole genome shotgun (WGS) entry which is preliminary data.</text>
</comment>
<feature type="signal peptide" evidence="2">
    <location>
        <begin position="1"/>
        <end position="24"/>
    </location>
</feature>
<dbReference type="PROSITE" id="PS51257">
    <property type="entry name" value="PROKAR_LIPOPROTEIN"/>
    <property type="match status" value="1"/>
</dbReference>
<evidence type="ECO:0008006" key="5">
    <source>
        <dbReference type="Google" id="ProtNLM"/>
    </source>
</evidence>
<evidence type="ECO:0000256" key="1">
    <source>
        <dbReference type="ARBA" id="ARBA00022801"/>
    </source>
</evidence>
<dbReference type="Proteomes" id="UP000619260">
    <property type="component" value="Unassembled WGS sequence"/>
</dbReference>
<evidence type="ECO:0000256" key="2">
    <source>
        <dbReference type="SAM" id="SignalP"/>
    </source>
</evidence>
<dbReference type="InterPro" id="IPR005754">
    <property type="entry name" value="Sortase"/>
</dbReference>